<protein>
    <submittedName>
        <fullName evidence="3">Uncharacterized protein</fullName>
    </submittedName>
</protein>
<comment type="caution">
    <text evidence="3">The sequence shown here is derived from an EMBL/GenBank/DDBJ whole genome shotgun (WGS) entry which is preliminary data.</text>
</comment>
<dbReference type="Proteomes" id="UP000663872">
    <property type="component" value="Unassembled WGS sequence"/>
</dbReference>
<dbReference type="PANTHER" id="PTHR12187:SF11">
    <property type="entry name" value="PHOSPHATIDYLINOSITOL-3,4-BISPHOSPHATE 4-PHOSPHATASE"/>
    <property type="match status" value="1"/>
</dbReference>
<dbReference type="GO" id="GO:0016316">
    <property type="term" value="F:phosphatidylinositol-3,4-bisphosphate 4-phosphatase activity"/>
    <property type="evidence" value="ECO:0007669"/>
    <property type="project" value="InterPro"/>
</dbReference>
<gene>
    <name evidence="3" type="ORF">GRG538_LOCUS1062</name>
</gene>
<reference evidence="3" key="1">
    <citation type="submission" date="2021-02" db="EMBL/GenBank/DDBJ databases">
        <authorList>
            <person name="Nowell W R."/>
        </authorList>
    </citation>
    <scope>NUCLEOTIDE SEQUENCE</scope>
</reference>
<keyword evidence="2" id="KW-0443">Lipid metabolism</keyword>
<dbReference type="PANTHER" id="PTHR12187">
    <property type="entry name" value="AGAP000124-PA"/>
    <property type="match status" value="1"/>
</dbReference>
<dbReference type="GO" id="GO:0005737">
    <property type="term" value="C:cytoplasm"/>
    <property type="evidence" value="ECO:0007669"/>
    <property type="project" value="TreeGrafter"/>
</dbReference>
<name>A0A817SN55_9BILA</name>
<evidence type="ECO:0000313" key="4">
    <source>
        <dbReference type="Proteomes" id="UP000663872"/>
    </source>
</evidence>
<sequence>MRKMASFVNTIVDMQIDSSANNTNPAAVIPKSMVLFVDNQKTNLKQIANNFFTRHFEVRTRDREKKLNVVQLMSEYDGNFSTPACYLRFYLNRAAKFIRYAEELGRLKDNQEIYRLNCISIYKGFIQRYSDLIGSIQNHETACDRRLFRRSIERMQHELAHVPLNLHLQQLLVSCGDDPSQKFMYNTITLGAPAVHHSHFTHGGLERIKTNEHELNKHLSYLHDKLQDILIFNSDIEDELEYLSQIMANPSTNIDHSILKLSLQRVIRAVDSLLQYASKDLDTTDSSTTEIVVHPLIPTISTEEVLASKDKIHEKAKIFLEETKESLNNDKQIFGVAQLNNLQSIANELESHTCKHIMRHIFQESMEIERYSQSYRERFDIAFSQTLTCLIFSISVLLSSTNISDQTWNLYISNGECTDVCEKKKQQNSVLDYSLNTF</sequence>
<organism evidence="3 4">
    <name type="scientific">Rotaria socialis</name>
    <dbReference type="NCBI Taxonomy" id="392032"/>
    <lineage>
        <taxon>Eukaryota</taxon>
        <taxon>Metazoa</taxon>
        <taxon>Spiralia</taxon>
        <taxon>Gnathifera</taxon>
        <taxon>Rotifera</taxon>
        <taxon>Eurotatoria</taxon>
        <taxon>Bdelloidea</taxon>
        <taxon>Philodinida</taxon>
        <taxon>Philodinidae</taxon>
        <taxon>Rotaria</taxon>
    </lineage>
</organism>
<evidence type="ECO:0000256" key="2">
    <source>
        <dbReference type="ARBA" id="ARBA00023098"/>
    </source>
</evidence>
<dbReference type="InterPro" id="IPR039034">
    <property type="entry name" value="INPP4"/>
</dbReference>
<evidence type="ECO:0000313" key="3">
    <source>
        <dbReference type="EMBL" id="CAF3306259.1"/>
    </source>
</evidence>
<dbReference type="EMBL" id="CAJNYT010000028">
    <property type="protein sequence ID" value="CAF3306259.1"/>
    <property type="molecule type" value="Genomic_DNA"/>
</dbReference>
<keyword evidence="1" id="KW-0378">Hydrolase</keyword>
<dbReference type="AlphaFoldDB" id="A0A817SN55"/>
<accession>A0A817SN55</accession>
<evidence type="ECO:0000256" key="1">
    <source>
        <dbReference type="ARBA" id="ARBA00022801"/>
    </source>
</evidence>
<proteinExistence type="predicted"/>